<dbReference type="AlphaFoldDB" id="U9TLD0"/>
<reference evidence="1" key="1">
    <citation type="submission" date="2013-07" db="EMBL/GenBank/DDBJ databases">
        <title>The genome of an arbuscular mycorrhizal fungus provides insights into the evolution of the oldest plant symbiosis.</title>
        <authorList>
            <consortium name="DOE Joint Genome Institute"/>
            <person name="Tisserant E."/>
            <person name="Malbreil M."/>
            <person name="Kuo A."/>
            <person name="Kohler A."/>
            <person name="Symeonidi A."/>
            <person name="Balestrini R."/>
            <person name="Charron P."/>
            <person name="Duensing N."/>
            <person name="Frei-dit-Frey N."/>
            <person name="Gianinazzi-Pearson V."/>
            <person name="Gilbert B."/>
            <person name="Handa Y."/>
            <person name="Hijri M."/>
            <person name="Kaul R."/>
            <person name="Kawaguchi M."/>
            <person name="Krajinski F."/>
            <person name="Lammers P."/>
            <person name="Lapierre D."/>
            <person name="Masclaux F.G."/>
            <person name="Murat C."/>
            <person name="Morin E."/>
            <person name="Ndikumana S."/>
            <person name="Pagni M."/>
            <person name="Petitpierre D."/>
            <person name="Requena N."/>
            <person name="Rosikiewicz P."/>
            <person name="Riley R."/>
            <person name="Saito K."/>
            <person name="San Clemente H."/>
            <person name="Shapiro H."/>
            <person name="van Tuinen D."/>
            <person name="Becard G."/>
            <person name="Bonfante P."/>
            <person name="Paszkowski U."/>
            <person name="Shachar-Hill Y."/>
            <person name="Young J.P."/>
            <person name="Sanders I.R."/>
            <person name="Henrissat B."/>
            <person name="Rensing S.A."/>
            <person name="Grigoriev I.V."/>
            <person name="Corradi N."/>
            <person name="Roux C."/>
            <person name="Martin F."/>
        </authorList>
    </citation>
    <scope>NUCLEOTIDE SEQUENCE</scope>
    <source>
        <strain evidence="1">DAOM 197198</strain>
    </source>
</reference>
<name>U9TLD0_RHIID</name>
<proteinExistence type="predicted"/>
<dbReference type="HOGENOM" id="CLU_2777219_0_0_1"/>
<protein>
    <submittedName>
        <fullName evidence="1">Uncharacterized protein</fullName>
    </submittedName>
</protein>
<organism evidence="1">
    <name type="scientific">Rhizophagus irregularis (strain DAOM 181602 / DAOM 197198 / MUCL 43194)</name>
    <name type="common">Arbuscular mycorrhizal fungus</name>
    <name type="synonym">Glomus intraradices</name>
    <dbReference type="NCBI Taxonomy" id="747089"/>
    <lineage>
        <taxon>Eukaryota</taxon>
        <taxon>Fungi</taxon>
        <taxon>Fungi incertae sedis</taxon>
        <taxon>Mucoromycota</taxon>
        <taxon>Glomeromycotina</taxon>
        <taxon>Glomeromycetes</taxon>
        <taxon>Glomerales</taxon>
        <taxon>Glomeraceae</taxon>
        <taxon>Rhizophagus</taxon>
    </lineage>
</organism>
<evidence type="ECO:0000313" key="1">
    <source>
        <dbReference type="EMBL" id="ESA07088.1"/>
    </source>
</evidence>
<gene>
    <name evidence="1" type="ORF">GLOINDRAFT_33327</name>
</gene>
<dbReference type="EMBL" id="KI290763">
    <property type="protein sequence ID" value="ESA07088.1"/>
    <property type="molecule type" value="Genomic_DNA"/>
</dbReference>
<sequence length="69" mass="8107">MHRILFGRWHRGLAVGLTEVSRRTYNTTVRKLTLNLDAETFQLYAEVEIRDVSQSKRKLQQTVRFSATI</sequence>
<accession>U9TLD0</accession>